<name>A0A4Y9RYJ5_9CAUL</name>
<dbReference type="Pfam" id="PF00753">
    <property type="entry name" value="Lactamase_B"/>
    <property type="match status" value="1"/>
</dbReference>
<organism evidence="7 8">
    <name type="scientific">Brevundimonas intermedia</name>
    <dbReference type="NCBI Taxonomy" id="74315"/>
    <lineage>
        <taxon>Bacteria</taxon>
        <taxon>Pseudomonadati</taxon>
        <taxon>Pseudomonadota</taxon>
        <taxon>Alphaproteobacteria</taxon>
        <taxon>Caulobacterales</taxon>
        <taxon>Caulobacteraceae</taxon>
        <taxon>Brevundimonas</taxon>
    </lineage>
</organism>
<sequence>MPVLLLAGGGCATVATVHPREAADIGSASRGSALEASLARPGQVTFQRVAFARWTGGRGAFIDRDDPRTAAVPKGDEEATIYAYVIDHPRFGRYLIDGGVSRALEPRLNPLMRRALQDLNVRIDRSIAEWLAAQTPPRAVFLTHLHFDHVGGVLDLADGTPVYVGAGDAEERNLMHRLTGRPADIALSGKGALREWTFTPDPDGVFAGVIDVFGDGSVWAISLPGHSPGSTGYLINAVDGPKLVTGDAVSTRLGWEQGMPQPLPASARAAAEASAAALRRFVAARPGVEVFLGHQSRTGQSD</sequence>
<keyword evidence="4 7" id="KW-0378">Hydrolase</keyword>
<dbReference type="Proteomes" id="UP000298216">
    <property type="component" value="Unassembled WGS sequence"/>
</dbReference>
<dbReference type="PANTHER" id="PTHR42978">
    <property type="entry name" value="QUORUM-QUENCHING LACTONASE YTNP-RELATED-RELATED"/>
    <property type="match status" value="1"/>
</dbReference>
<dbReference type="SMART" id="SM00849">
    <property type="entry name" value="Lactamase_B"/>
    <property type="match status" value="1"/>
</dbReference>
<gene>
    <name evidence="7" type="ORF">EGY25_12165</name>
</gene>
<evidence type="ECO:0000259" key="6">
    <source>
        <dbReference type="SMART" id="SM00849"/>
    </source>
</evidence>
<comment type="similarity">
    <text evidence="2">Belongs to the metallo-beta-lactamase superfamily.</text>
</comment>
<keyword evidence="3" id="KW-0479">Metal-binding</keyword>
<evidence type="ECO:0000256" key="1">
    <source>
        <dbReference type="ARBA" id="ARBA00001947"/>
    </source>
</evidence>
<keyword evidence="5" id="KW-0862">Zinc</keyword>
<feature type="domain" description="Metallo-beta-lactamase" evidence="6">
    <location>
        <begin position="80"/>
        <end position="294"/>
    </location>
</feature>
<evidence type="ECO:0000256" key="3">
    <source>
        <dbReference type="ARBA" id="ARBA00022723"/>
    </source>
</evidence>
<dbReference type="Gene3D" id="3.60.15.10">
    <property type="entry name" value="Ribonuclease Z/Hydroxyacylglutathione hydrolase-like"/>
    <property type="match status" value="1"/>
</dbReference>
<protein>
    <submittedName>
        <fullName evidence="7">MBL fold metallo-hydrolase</fullName>
    </submittedName>
</protein>
<evidence type="ECO:0000313" key="7">
    <source>
        <dbReference type="EMBL" id="TFW12739.1"/>
    </source>
</evidence>
<reference evidence="7 8" key="1">
    <citation type="submission" date="2019-03" db="EMBL/GenBank/DDBJ databases">
        <title>Draft genome of Brevundimonas sp. a heavy metal resistant soil bacteria.</title>
        <authorList>
            <person name="Soto J."/>
        </authorList>
    </citation>
    <scope>NUCLEOTIDE SEQUENCE [LARGE SCALE GENOMIC DNA]</scope>
    <source>
        <strain evidence="7 8">B-10</strain>
    </source>
</reference>
<evidence type="ECO:0000256" key="5">
    <source>
        <dbReference type="ARBA" id="ARBA00022833"/>
    </source>
</evidence>
<evidence type="ECO:0000313" key="8">
    <source>
        <dbReference type="Proteomes" id="UP000298216"/>
    </source>
</evidence>
<dbReference type="SUPFAM" id="SSF56281">
    <property type="entry name" value="Metallo-hydrolase/oxidoreductase"/>
    <property type="match status" value="1"/>
</dbReference>
<comment type="cofactor">
    <cofactor evidence="1">
        <name>Zn(2+)</name>
        <dbReference type="ChEBI" id="CHEBI:29105"/>
    </cofactor>
</comment>
<keyword evidence="8" id="KW-1185">Reference proteome</keyword>
<evidence type="ECO:0000256" key="2">
    <source>
        <dbReference type="ARBA" id="ARBA00007749"/>
    </source>
</evidence>
<dbReference type="InterPro" id="IPR001279">
    <property type="entry name" value="Metallo-B-lactamas"/>
</dbReference>
<dbReference type="InterPro" id="IPR051013">
    <property type="entry name" value="MBL_superfamily_lactonases"/>
</dbReference>
<dbReference type="PANTHER" id="PTHR42978:SF2">
    <property type="entry name" value="102 KBASES UNSTABLE REGION: FROM 1 TO 119443"/>
    <property type="match status" value="1"/>
</dbReference>
<dbReference type="AlphaFoldDB" id="A0A4Y9RYJ5"/>
<dbReference type="InterPro" id="IPR036866">
    <property type="entry name" value="RibonucZ/Hydroxyglut_hydro"/>
</dbReference>
<dbReference type="RefSeq" id="WP_135195215.1">
    <property type="nucleotide sequence ID" value="NZ_SPVH01000006.1"/>
</dbReference>
<accession>A0A4Y9RYJ5</accession>
<dbReference type="GO" id="GO:0046872">
    <property type="term" value="F:metal ion binding"/>
    <property type="evidence" value="ECO:0007669"/>
    <property type="project" value="UniProtKB-KW"/>
</dbReference>
<dbReference type="EMBL" id="SPVH01000006">
    <property type="protein sequence ID" value="TFW12739.1"/>
    <property type="molecule type" value="Genomic_DNA"/>
</dbReference>
<dbReference type="GO" id="GO:0016787">
    <property type="term" value="F:hydrolase activity"/>
    <property type="evidence" value="ECO:0007669"/>
    <property type="project" value="UniProtKB-KW"/>
</dbReference>
<proteinExistence type="inferred from homology"/>
<dbReference type="OrthoDB" id="9773738at2"/>
<comment type="caution">
    <text evidence="7">The sequence shown here is derived from an EMBL/GenBank/DDBJ whole genome shotgun (WGS) entry which is preliminary data.</text>
</comment>
<evidence type="ECO:0000256" key="4">
    <source>
        <dbReference type="ARBA" id="ARBA00022801"/>
    </source>
</evidence>